<dbReference type="OrthoDB" id="6159439at2759"/>
<organism evidence="11 12">
    <name type="scientific">Diploscapter pachys</name>
    <dbReference type="NCBI Taxonomy" id="2018661"/>
    <lineage>
        <taxon>Eukaryota</taxon>
        <taxon>Metazoa</taxon>
        <taxon>Ecdysozoa</taxon>
        <taxon>Nematoda</taxon>
        <taxon>Chromadorea</taxon>
        <taxon>Rhabditida</taxon>
        <taxon>Rhabditina</taxon>
        <taxon>Rhabditomorpha</taxon>
        <taxon>Rhabditoidea</taxon>
        <taxon>Rhabditidae</taxon>
        <taxon>Diploscapter</taxon>
    </lineage>
</organism>
<reference evidence="11 12" key="1">
    <citation type="journal article" date="2017" name="Curr. Biol.">
        <title>Genome architecture and evolution of a unichromosomal asexual nematode.</title>
        <authorList>
            <person name="Fradin H."/>
            <person name="Zegar C."/>
            <person name="Gutwein M."/>
            <person name="Lucas J."/>
            <person name="Kovtun M."/>
            <person name="Corcoran D."/>
            <person name="Baugh L.R."/>
            <person name="Kiontke K."/>
            <person name="Gunsalus K."/>
            <person name="Fitch D.H."/>
            <person name="Piano F."/>
        </authorList>
    </citation>
    <scope>NUCLEOTIDE SEQUENCE [LARGE SCALE GENOMIC DNA]</scope>
    <source>
        <strain evidence="11">PF1309</strain>
    </source>
</reference>
<evidence type="ECO:0000256" key="8">
    <source>
        <dbReference type="SAM" id="MobiDB-lite"/>
    </source>
</evidence>
<keyword evidence="12" id="KW-1185">Reference proteome</keyword>
<dbReference type="Gene3D" id="1.10.10.60">
    <property type="entry name" value="Homeodomain-like"/>
    <property type="match status" value="1"/>
</dbReference>
<keyword evidence="4 6" id="KW-0371">Homeobox</keyword>
<protein>
    <recommendedName>
        <fullName evidence="10">Homeobox domain-containing protein</fullName>
    </recommendedName>
</protein>
<keyword evidence="3 6" id="KW-0238">DNA-binding</keyword>
<dbReference type="CDD" id="cd00086">
    <property type="entry name" value="homeodomain"/>
    <property type="match status" value="1"/>
</dbReference>
<evidence type="ECO:0000256" key="2">
    <source>
        <dbReference type="ARBA" id="ARBA00006503"/>
    </source>
</evidence>
<dbReference type="InterPro" id="IPR001356">
    <property type="entry name" value="HD"/>
</dbReference>
<gene>
    <name evidence="11" type="ORF">WR25_11756</name>
</gene>
<dbReference type="GO" id="GO:0005634">
    <property type="term" value="C:nucleus"/>
    <property type="evidence" value="ECO:0007669"/>
    <property type="project" value="UniProtKB-SubCell"/>
</dbReference>
<keyword evidence="9" id="KW-0812">Transmembrane</keyword>
<name>A0A2A2JXC7_9BILA</name>
<dbReference type="InterPro" id="IPR017970">
    <property type="entry name" value="Homeobox_CS"/>
</dbReference>
<dbReference type="PROSITE" id="PS00027">
    <property type="entry name" value="HOMEOBOX_1"/>
    <property type="match status" value="1"/>
</dbReference>
<dbReference type="STRING" id="2018661.A0A2A2JXC7"/>
<dbReference type="InterPro" id="IPR009057">
    <property type="entry name" value="Homeodomain-like_sf"/>
</dbReference>
<evidence type="ECO:0000256" key="9">
    <source>
        <dbReference type="SAM" id="Phobius"/>
    </source>
</evidence>
<dbReference type="InterPro" id="IPR051440">
    <property type="entry name" value="Goosecoid-like_HB"/>
</dbReference>
<evidence type="ECO:0000259" key="10">
    <source>
        <dbReference type="PROSITE" id="PS50071"/>
    </source>
</evidence>
<feature type="DNA-binding region" description="Homeobox" evidence="6">
    <location>
        <begin position="49"/>
        <end position="108"/>
    </location>
</feature>
<evidence type="ECO:0000256" key="7">
    <source>
        <dbReference type="RuleBase" id="RU000682"/>
    </source>
</evidence>
<feature type="compositionally biased region" description="Acidic residues" evidence="8">
    <location>
        <begin position="145"/>
        <end position="154"/>
    </location>
</feature>
<dbReference type="PANTHER" id="PTHR46643">
    <property type="entry name" value="HOMEOBOX PROTEIN GOOSECOID-RELATED"/>
    <property type="match status" value="1"/>
</dbReference>
<evidence type="ECO:0000256" key="4">
    <source>
        <dbReference type="ARBA" id="ARBA00023155"/>
    </source>
</evidence>
<accession>A0A2A2JXC7</accession>
<dbReference type="AlphaFoldDB" id="A0A2A2JXC7"/>
<comment type="subcellular location">
    <subcellularLocation>
        <location evidence="1 6 7">Nucleus</location>
    </subcellularLocation>
</comment>
<feature type="domain" description="Homeobox" evidence="10">
    <location>
        <begin position="47"/>
        <end position="107"/>
    </location>
</feature>
<sequence>MSLPMFPLAGDPFAWHMAAAAYPFLPGNLMPSPLLPTFLPSFHFNGKRKRRHRPIFSEEQLQILEKTFLSTHYPDVSTREKLAIQCDLREERVEVWFKNRRAKERKQRKEVNGDDSKDGENKVICEFLLKIIFSSFQISSVSDASDCELSEDDEPKEKRQKRSSN</sequence>
<dbReference type="GO" id="GO:0030182">
    <property type="term" value="P:neuron differentiation"/>
    <property type="evidence" value="ECO:0007669"/>
    <property type="project" value="UniProtKB-ARBA"/>
</dbReference>
<keyword evidence="9" id="KW-1133">Transmembrane helix</keyword>
<dbReference type="SUPFAM" id="SSF46689">
    <property type="entry name" value="Homeodomain-like"/>
    <property type="match status" value="1"/>
</dbReference>
<feature type="transmembrane region" description="Helical" evidence="9">
    <location>
        <begin position="20"/>
        <end position="44"/>
    </location>
</feature>
<evidence type="ECO:0000256" key="1">
    <source>
        <dbReference type="ARBA" id="ARBA00004123"/>
    </source>
</evidence>
<dbReference type="Proteomes" id="UP000218231">
    <property type="component" value="Unassembled WGS sequence"/>
</dbReference>
<dbReference type="PANTHER" id="PTHR46643:SF1">
    <property type="entry name" value="HOMEOBOX PROTEIN GOOSECOID-2"/>
    <property type="match status" value="1"/>
</dbReference>
<keyword evidence="5 6" id="KW-0539">Nucleus</keyword>
<evidence type="ECO:0000313" key="11">
    <source>
        <dbReference type="EMBL" id="PAV66209.1"/>
    </source>
</evidence>
<evidence type="ECO:0000256" key="5">
    <source>
        <dbReference type="ARBA" id="ARBA00023242"/>
    </source>
</evidence>
<proteinExistence type="inferred from homology"/>
<dbReference type="Pfam" id="PF00046">
    <property type="entry name" value="Homeodomain"/>
    <property type="match status" value="1"/>
</dbReference>
<dbReference type="EMBL" id="LIAE01010141">
    <property type="protein sequence ID" value="PAV66209.1"/>
    <property type="molecule type" value="Genomic_DNA"/>
</dbReference>
<evidence type="ECO:0000313" key="12">
    <source>
        <dbReference type="Proteomes" id="UP000218231"/>
    </source>
</evidence>
<dbReference type="SMART" id="SM00389">
    <property type="entry name" value="HOX"/>
    <property type="match status" value="1"/>
</dbReference>
<comment type="caution">
    <text evidence="11">The sequence shown here is derived from an EMBL/GenBank/DDBJ whole genome shotgun (WGS) entry which is preliminary data.</text>
</comment>
<keyword evidence="9" id="KW-0472">Membrane</keyword>
<comment type="similarity">
    <text evidence="2">Belongs to the paired homeobox family. Bicoid subfamily.</text>
</comment>
<evidence type="ECO:0000256" key="3">
    <source>
        <dbReference type="ARBA" id="ARBA00023125"/>
    </source>
</evidence>
<dbReference type="GO" id="GO:0000981">
    <property type="term" value="F:DNA-binding transcription factor activity, RNA polymerase II-specific"/>
    <property type="evidence" value="ECO:0007669"/>
    <property type="project" value="InterPro"/>
</dbReference>
<evidence type="ECO:0000256" key="6">
    <source>
        <dbReference type="PROSITE-ProRule" id="PRU00108"/>
    </source>
</evidence>
<dbReference type="FunFam" id="1.10.10.60:FF:000679">
    <property type="entry name" value="Homeobox protein aristaless"/>
    <property type="match status" value="1"/>
</dbReference>
<dbReference type="GO" id="GO:0000978">
    <property type="term" value="F:RNA polymerase II cis-regulatory region sequence-specific DNA binding"/>
    <property type="evidence" value="ECO:0007669"/>
    <property type="project" value="TreeGrafter"/>
</dbReference>
<dbReference type="PROSITE" id="PS50071">
    <property type="entry name" value="HOMEOBOX_2"/>
    <property type="match status" value="1"/>
</dbReference>
<feature type="region of interest" description="Disordered" evidence="8">
    <location>
        <begin position="141"/>
        <end position="165"/>
    </location>
</feature>